<organism evidence="11 12">
    <name type="scientific">Chryseolinea soli</name>
    <dbReference type="NCBI Taxonomy" id="2321403"/>
    <lineage>
        <taxon>Bacteria</taxon>
        <taxon>Pseudomonadati</taxon>
        <taxon>Bacteroidota</taxon>
        <taxon>Cytophagia</taxon>
        <taxon>Cytophagales</taxon>
        <taxon>Fulvivirgaceae</taxon>
        <taxon>Chryseolinea</taxon>
    </lineage>
</organism>
<dbReference type="PIRSF" id="PIRSF016636">
    <property type="entry name" value="AlgI_DltB"/>
    <property type="match status" value="1"/>
</dbReference>
<evidence type="ECO:0000256" key="4">
    <source>
        <dbReference type="ARBA" id="ARBA00022679"/>
    </source>
</evidence>
<comment type="similarity">
    <text evidence="2 9">Belongs to the membrane-bound acyltransferase family.</text>
</comment>
<dbReference type="KEGG" id="chk:D4L85_22405"/>
<evidence type="ECO:0000256" key="8">
    <source>
        <dbReference type="ARBA" id="ARBA00023315"/>
    </source>
</evidence>
<evidence type="ECO:0000256" key="7">
    <source>
        <dbReference type="ARBA" id="ARBA00023136"/>
    </source>
</evidence>
<dbReference type="GO" id="GO:0005886">
    <property type="term" value="C:plasma membrane"/>
    <property type="evidence" value="ECO:0007669"/>
    <property type="project" value="UniProtKB-SubCell"/>
</dbReference>
<evidence type="ECO:0000256" key="6">
    <source>
        <dbReference type="ARBA" id="ARBA00022989"/>
    </source>
</evidence>
<keyword evidence="4 9" id="KW-0808">Transferase</keyword>
<protein>
    <submittedName>
        <fullName evidence="11">MBOAT family protein</fullName>
    </submittedName>
</protein>
<evidence type="ECO:0000256" key="2">
    <source>
        <dbReference type="ARBA" id="ARBA00010323"/>
    </source>
</evidence>
<dbReference type="AlphaFoldDB" id="A0A385SSN1"/>
<gene>
    <name evidence="11" type="ORF">D4L85_22405</name>
</gene>
<dbReference type="OrthoDB" id="9805788at2"/>
<dbReference type="InterPro" id="IPR028362">
    <property type="entry name" value="AlgI"/>
</dbReference>
<dbReference type="PIRSF" id="PIRSF500217">
    <property type="entry name" value="AlgI"/>
    <property type="match status" value="1"/>
</dbReference>
<evidence type="ECO:0000256" key="5">
    <source>
        <dbReference type="ARBA" id="ARBA00022692"/>
    </source>
</evidence>
<feature type="transmembrane region" description="Helical" evidence="10">
    <location>
        <begin position="401"/>
        <end position="418"/>
    </location>
</feature>
<evidence type="ECO:0000313" key="11">
    <source>
        <dbReference type="EMBL" id="AYB33157.1"/>
    </source>
</evidence>
<dbReference type="InterPro" id="IPR004299">
    <property type="entry name" value="MBOAT_fam"/>
</dbReference>
<keyword evidence="3 9" id="KW-1003">Cell membrane</keyword>
<keyword evidence="8 9" id="KW-0012">Acyltransferase</keyword>
<accession>A0A385SSN1</accession>
<evidence type="ECO:0000313" key="12">
    <source>
        <dbReference type="Proteomes" id="UP000266183"/>
    </source>
</evidence>
<feature type="transmembrane region" description="Helical" evidence="10">
    <location>
        <begin position="318"/>
        <end position="339"/>
    </location>
</feature>
<feature type="transmembrane region" description="Helical" evidence="10">
    <location>
        <begin position="430"/>
        <end position="450"/>
    </location>
</feature>
<feature type="transmembrane region" description="Helical" evidence="10">
    <location>
        <begin position="115"/>
        <end position="133"/>
    </location>
</feature>
<feature type="transmembrane region" description="Helical" evidence="10">
    <location>
        <begin position="6"/>
        <end position="23"/>
    </location>
</feature>
<feature type="transmembrane region" description="Helical" evidence="10">
    <location>
        <begin position="145"/>
        <end position="164"/>
    </location>
</feature>
<feature type="transmembrane region" description="Helical" evidence="10">
    <location>
        <begin position="77"/>
        <end position="95"/>
    </location>
</feature>
<dbReference type="PANTHER" id="PTHR13285:SF23">
    <property type="entry name" value="TEICHOIC ACID D-ALANYLTRANSFERASE"/>
    <property type="match status" value="1"/>
</dbReference>
<feature type="transmembrane region" description="Helical" evidence="10">
    <location>
        <begin position="53"/>
        <end position="70"/>
    </location>
</feature>
<dbReference type="GO" id="GO:0016746">
    <property type="term" value="F:acyltransferase activity"/>
    <property type="evidence" value="ECO:0007669"/>
    <property type="project" value="UniProtKB-KW"/>
</dbReference>
<dbReference type="PANTHER" id="PTHR13285">
    <property type="entry name" value="ACYLTRANSFERASE"/>
    <property type="match status" value="1"/>
</dbReference>
<proteinExistence type="inferred from homology"/>
<keyword evidence="7 9" id="KW-0472">Membrane</keyword>
<keyword evidence="5 10" id="KW-0812">Transmembrane</keyword>
<name>A0A385SSN1_9BACT</name>
<evidence type="ECO:0000256" key="1">
    <source>
        <dbReference type="ARBA" id="ARBA00004651"/>
    </source>
</evidence>
<evidence type="ECO:0000256" key="3">
    <source>
        <dbReference type="ARBA" id="ARBA00022475"/>
    </source>
</evidence>
<dbReference type="InterPro" id="IPR024194">
    <property type="entry name" value="Ac/AlaTfrase_AlgI/DltB"/>
</dbReference>
<dbReference type="GO" id="GO:0042121">
    <property type="term" value="P:alginic acid biosynthetic process"/>
    <property type="evidence" value="ECO:0007669"/>
    <property type="project" value="InterPro"/>
</dbReference>
<dbReference type="InterPro" id="IPR051085">
    <property type="entry name" value="MB_O-acyltransferase"/>
</dbReference>
<dbReference type="RefSeq" id="WP_119756399.1">
    <property type="nucleotide sequence ID" value="NZ_CP032382.1"/>
</dbReference>
<keyword evidence="6 10" id="KW-1133">Transmembrane helix</keyword>
<feature type="transmembrane region" description="Helical" evidence="10">
    <location>
        <begin position="351"/>
        <end position="370"/>
    </location>
</feature>
<keyword evidence="12" id="KW-1185">Reference proteome</keyword>
<reference evidence="12" key="1">
    <citation type="submission" date="2018-09" db="EMBL/GenBank/DDBJ databases">
        <title>Chryseolinea sp. KIS68-18 isolated from soil.</title>
        <authorList>
            <person name="Weon H.-Y."/>
            <person name="Kwon S.-W."/>
            <person name="Lee S.A."/>
        </authorList>
    </citation>
    <scope>NUCLEOTIDE SEQUENCE [LARGE SCALE GENOMIC DNA]</scope>
    <source>
        <strain evidence="12">KIS68-18</strain>
    </source>
</reference>
<dbReference type="Proteomes" id="UP000266183">
    <property type="component" value="Chromosome"/>
</dbReference>
<dbReference type="Pfam" id="PF03062">
    <property type="entry name" value="MBOAT"/>
    <property type="match status" value="1"/>
</dbReference>
<sequence>MLFSAPEFIFAFLPVTLIVYFLLSSSQKVEASRLWLLVASLFFYGWWNPANLILIGLSMIFNFTFGNLIIRYRKKWLLTVGVSANLAVLFYYKYANFFLTNFNGLFEGHYALLNVVLPLGVSFFTFTQIAYLVDSSQGKVGNYKFSHYCLFVTFFPHLIAGPIVHHTQLMPQFADQKNAFLNFPNLARGFFIFNLGLAKKIIIADTLSTIVAKGYGDTAALTAVQAWVTSLAYSTQLYFDFSGYSDMAIGLGLLFNIDFPLNFNSPYKSKNIQEFWRRWHITLSQFLRDYIYIPLGGNRKGEWGTASNLMITFILGGIWHGAGWTFIFWGFLHGAALVIHRQFTRLNLRMADWLGVALTFLYVNVTWVFFRAPSWHSAIDLLRAMVGKGVQTSDVSLVSDYYMAPIWIAAAILLFTKNTNELGVEFKPDYRRLATLIMVVMLNLLFLNSATNQEFLYFDF</sequence>
<feature type="transmembrane region" description="Helical" evidence="10">
    <location>
        <begin position="30"/>
        <end position="47"/>
    </location>
</feature>
<dbReference type="EMBL" id="CP032382">
    <property type="protein sequence ID" value="AYB33157.1"/>
    <property type="molecule type" value="Genomic_DNA"/>
</dbReference>
<evidence type="ECO:0000256" key="10">
    <source>
        <dbReference type="SAM" id="Phobius"/>
    </source>
</evidence>
<evidence type="ECO:0000256" key="9">
    <source>
        <dbReference type="PIRNR" id="PIRNR016636"/>
    </source>
</evidence>
<comment type="subcellular location">
    <subcellularLocation>
        <location evidence="1">Cell membrane</location>
        <topology evidence="1">Multi-pass membrane protein</topology>
    </subcellularLocation>
</comment>